<keyword evidence="4" id="KW-1185">Reference proteome</keyword>
<feature type="compositionally biased region" description="Low complexity" evidence="1">
    <location>
        <begin position="28"/>
        <end position="58"/>
    </location>
</feature>
<feature type="chain" id="PRO_5039154277" description="Lipoprotein" evidence="2">
    <location>
        <begin position="25"/>
        <end position="197"/>
    </location>
</feature>
<reference evidence="3" key="1">
    <citation type="submission" date="2020-11" db="EMBL/GenBank/DDBJ databases">
        <title>Nocardioides sp. CBS4Y-1, whole genome shotgun sequence.</title>
        <authorList>
            <person name="Tuo L."/>
        </authorList>
    </citation>
    <scope>NUCLEOTIDE SEQUENCE</scope>
    <source>
        <strain evidence="3">CBS4Y-1</strain>
    </source>
</reference>
<feature type="signal peptide" evidence="2">
    <location>
        <begin position="1"/>
        <end position="24"/>
    </location>
</feature>
<evidence type="ECO:0000313" key="3">
    <source>
        <dbReference type="EMBL" id="MBF4162220.1"/>
    </source>
</evidence>
<evidence type="ECO:0008006" key="5">
    <source>
        <dbReference type="Google" id="ProtNLM"/>
    </source>
</evidence>
<evidence type="ECO:0000313" key="4">
    <source>
        <dbReference type="Proteomes" id="UP000656804"/>
    </source>
</evidence>
<keyword evidence="2" id="KW-0732">Signal</keyword>
<accession>A0A930V042</accession>
<comment type="caution">
    <text evidence="3">The sequence shown here is derived from an EMBL/GenBank/DDBJ whole genome shotgun (WGS) entry which is preliminary data.</text>
</comment>
<protein>
    <recommendedName>
        <fullName evidence="5">Lipoprotein</fullName>
    </recommendedName>
</protein>
<evidence type="ECO:0000256" key="1">
    <source>
        <dbReference type="SAM" id="MobiDB-lite"/>
    </source>
</evidence>
<sequence length="197" mass="20114">MDASLAARSSSALALAAVLGLGLAACGDETTGTATDETTASSSATTSPSPTESTSDAPVSTEAQVVKKVSATFGPDQLSVTLDVPGLDPASGRFVVVYSWQKRDVHVTMQTQDGADGPEIIGGFQDLNVESSGPIKASDLDADWDTDAGTVTLTLSSHLEGGKNAAAYVTAYGIKRTAHTLTEPKQSGAVVKTIARR</sequence>
<dbReference type="AlphaFoldDB" id="A0A930V042"/>
<organism evidence="3 4">
    <name type="scientific">Nocardioides acrostichi</name>
    <dbReference type="NCBI Taxonomy" id="2784339"/>
    <lineage>
        <taxon>Bacteria</taxon>
        <taxon>Bacillati</taxon>
        <taxon>Actinomycetota</taxon>
        <taxon>Actinomycetes</taxon>
        <taxon>Propionibacteriales</taxon>
        <taxon>Nocardioidaceae</taxon>
        <taxon>Nocardioides</taxon>
    </lineage>
</organism>
<gene>
    <name evidence="3" type="ORF">ISG29_10990</name>
</gene>
<dbReference type="RefSeq" id="WP_194503459.1">
    <property type="nucleotide sequence ID" value="NZ_JADIVZ010000004.1"/>
</dbReference>
<dbReference type="EMBL" id="JADIVZ010000004">
    <property type="protein sequence ID" value="MBF4162220.1"/>
    <property type="molecule type" value="Genomic_DNA"/>
</dbReference>
<proteinExistence type="predicted"/>
<dbReference type="Proteomes" id="UP000656804">
    <property type="component" value="Unassembled WGS sequence"/>
</dbReference>
<name>A0A930V042_9ACTN</name>
<feature type="region of interest" description="Disordered" evidence="1">
    <location>
        <begin position="28"/>
        <end position="62"/>
    </location>
</feature>
<evidence type="ECO:0000256" key="2">
    <source>
        <dbReference type="SAM" id="SignalP"/>
    </source>
</evidence>